<name>A0A1T5LTM2_9FIRM</name>
<dbReference type="AlphaFoldDB" id="A0A1T5LTM2"/>
<proteinExistence type="predicted"/>
<keyword evidence="2" id="KW-1185">Reference proteome</keyword>
<dbReference type="OrthoDB" id="1953536at2"/>
<protein>
    <submittedName>
        <fullName evidence="1">Uncharacterized protein</fullName>
    </submittedName>
</protein>
<gene>
    <name evidence="1" type="ORF">SAMN02194393_03292</name>
</gene>
<sequence length="212" mass="24942">MKISSVKKNRIHTNFVDRNTTVNKTDAVQSISPIPRLQNSSNFSSENSLFFYDEFYDNIKDLKEEYKSFYHNEQILGDAIVNFDKNRDKLLRNMKDLISKYNNAVNSLISFDKVFGTKHVNNIENLLNKYKNQLENLGIHIVDERKLELDEYSFIKQIEINEDVLGILFEPTKGLILKLYSTFRNIKIPKKEAIEREYDNIVYKGMILDNKT</sequence>
<organism evidence="1 2">
    <name type="scientific">Maledivibacter halophilus</name>
    <dbReference type="NCBI Taxonomy" id="36842"/>
    <lineage>
        <taxon>Bacteria</taxon>
        <taxon>Bacillati</taxon>
        <taxon>Bacillota</taxon>
        <taxon>Clostridia</taxon>
        <taxon>Peptostreptococcales</taxon>
        <taxon>Caminicellaceae</taxon>
        <taxon>Maledivibacter</taxon>
    </lineage>
</organism>
<evidence type="ECO:0000313" key="1">
    <source>
        <dbReference type="EMBL" id="SKC79367.1"/>
    </source>
</evidence>
<accession>A0A1T5LTM2</accession>
<dbReference type="RefSeq" id="WP_079493080.1">
    <property type="nucleotide sequence ID" value="NZ_FUZT01000008.1"/>
</dbReference>
<evidence type="ECO:0000313" key="2">
    <source>
        <dbReference type="Proteomes" id="UP000190285"/>
    </source>
</evidence>
<dbReference type="STRING" id="36842.SAMN02194393_03292"/>
<reference evidence="1 2" key="1">
    <citation type="submission" date="2017-02" db="EMBL/GenBank/DDBJ databases">
        <authorList>
            <person name="Peterson S.W."/>
        </authorList>
    </citation>
    <scope>NUCLEOTIDE SEQUENCE [LARGE SCALE GENOMIC DNA]</scope>
    <source>
        <strain evidence="1 2">M1</strain>
    </source>
</reference>
<dbReference type="Proteomes" id="UP000190285">
    <property type="component" value="Unassembled WGS sequence"/>
</dbReference>
<dbReference type="EMBL" id="FUZT01000008">
    <property type="protein sequence ID" value="SKC79367.1"/>
    <property type="molecule type" value="Genomic_DNA"/>
</dbReference>